<dbReference type="InterPro" id="IPR032675">
    <property type="entry name" value="LRR_dom_sf"/>
</dbReference>
<evidence type="ECO:0000256" key="4">
    <source>
        <dbReference type="ARBA" id="ARBA00022729"/>
    </source>
</evidence>
<dbReference type="GO" id="GO:0016020">
    <property type="term" value="C:membrane"/>
    <property type="evidence" value="ECO:0007669"/>
    <property type="project" value="UniProtKB-SubCell"/>
</dbReference>
<dbReference type="AlphaFoldDB" id="A5AI24"/>
<organism evidence="12">
    <name type="scientific">Vitis vinifera</name>
    <name type="common">Grape</name>
    <dbReference type="NCBI Taxonomy" id="29760"/>
    <lineage>
        <taxon>Eukaryota</taxon>
        <taxon>Viridiplantae</taxon>
        <taxon>Streptophyta</taxon>
        <taxon>Embryophyta</taxon>
        <taxon>Tracheophyta</taxon>
        <taxon>Spermatophyta</taxon>
        <taxon>Magnoliopsida</taxon>
        <taxon>eudicotyledons</taxon>
        <taxon>Gunneridae</taxon>
        <taxon>Pentapetalae</taxon>
        <taxon>rosids</taxon>
        <taxon>Vitales</taxon>
        <taxon>Vitaceae</taxon>
        <taxon>Viteae</taxon>
        <taxon>Vitis</taxon>
    </lineage>
</organism>
<dbReference type="PANTHER" id="PTHR48063:SF16">
    <property type="entry name" value="LRR RECEPTOR-LIKE SERINE_THREONINE-PROTEIN KINASE GSO1"/>
    <property type="match status" value="1"/>
</dbReference>
<keyword evidence="8" id="KW-0675">Receptor</keyword>
<evidence type="ECO:0000313" key="12">
    <source>
        <dbReference type="EMBL" id="CAN82184.1"/>
    </source>
</evidence>
<reference evidence="12" key="1">
    <citation type="journal article" date="2007" name="PLoS ONE">
        <title>The first genome sequence of an elite grapevine cultivar (Pinot noir Vitis vinifera L.): coping with a highly heterozygous genome.</title>
        <authorList>
            <person name="Velasco R."/>
            <person name="Zharkikh A."/>
            <person name="Troggio M."/>
            <person name="Cartwright D.A."/>
            <person name="Cestaro A."/>
            <person name="Pruss D."/>
            <person name="Pindo M."/>
            <person name="FitzGerald L.M."/>
            <person name="Vezzulli S."/>
            <person name="Reid J."/>
            <person name="Malacarne G."/>
            <person name="Iliev D."/>
            <person name="Coppola G."/>
            <person name="Wardell B."/>
            <person name="Micheletti D."/>
            <person name="Macalma T."/>
            <person name="Facci M."/>
            <person name="Mitchell J.T."/>
            <person name="Perazzolli M."/>
            <person name="Eldredge G."/>
            <person name="Gatto P."/>
            <person name="Oyzerski R."/>
            <person name="Moretto M."/>
            <person name="Gutin N."/>
            <person name="Stefanini M."/>
            <person name="Chen Y."/>
            <person name="Segala C."/>
            <person name="Davenport C."/>
            <person name="Dematte L."/>
            <person name="Mraz A."/>
            <person name="Battilana J."/>
            <person name="Stormo K."/>
            <person name="Costa F."/>
            <person name="Tao Q."/>
            <person name="Si-Ammour A."/>
            <person name="Harkins T."/>
            <person name="Lackey A."/>
            <person name="Perbost C."/>
            <person name="Taillon B."/>
            <person name="Stella A."/>
            <person name="Solovyev V."/>
            <person name="Fawcett J.A."/>
            <person name="Sterck L."/>
            <person name="Vandepoele K."/>
            <person name="Grando S.M."/>
            <person name="Toppo S."/>
            <person name="Moser C."/>
            <person name="Lanchbury J."/>
            <person name="Bogden R."/>
            <person name="Skolnick M."/>
            <person name="Sgaramella V."/>
            <person name="Bhatnagar S.K."/>
            <person name="Fontana P."/>
            <person name="Gutin A."/>
            <person name="Van de Peer Y."/>
            <person name="Salamini F."/>
            <person name="Viola R."/>
        </authorList>
    </citation>
    <scope>NUCLEOTIDE SEQUENCE</scope>
</reference>
<keyword evidence="2" id="KW-0433">Leucine-rich repeat</keyword>
<dbReference type="Pfam" id="PF00560">
    <property type="entry name" value="LRR_1"/>
    <property type="match status" value="4"/>
</dbReference>
<sequence length="484" mass="54223">MADKTIGGSSGHPVRTPFAGCCRGDHHRAASFETERVVLLKFKQGLTDSSHRLSSWVGEDCCKWRGVICNHKSLHVIKLNLRSLNDDGTHGKLGDEISHSLKYLNQLDLSLNNFEGTRIPKLIGSLEKLRYLNLSGASFSGPIPPQLGNLSRLIYLDIKEYFDFNTYPDESSQNDLQDIGESMPMLTELDLSHNSLTGTLPVSIGKLHGLMILYIICLEKFLHCGMVFLIWWCMLTCRTTDLNYTNIRTLDLGGNRFSGNIPTWIGQTMPSLWILGLGSNLFNGSIPLQLCTLSSLHILDLAQNNLSGSIPSCVGNLSAMASEIGSYRYEADLMVKGREDSYRNILYLVNSIDLSNKPIWRCAWRANKSFKIRHLELVYEPYNRKNTRQHWELTMVGKSRPLKKLAFWSNSSRHNLALCGRPITAKCPGDDGTPNPPGGDDEEDDEDGAEVEIKWFYMSMGTGFVVGFWGVCGTLVVKESWSLF</sequence>
<keyword evidence="6 10" id="KW-1133">Transmembrane helix</keyword>
<dbReference type="EMBL" id="AM427251">
    <property type="protein sequence ID" value="CAN82184.1"/>
    <property type="molecule type" value="Genomic_DNA"/>
</dbReference>
<evidence type="ECO:0000256" key="3">
    <source>
        <dbReference type="ARBA" id="ARBA00022692"/>
    </source>
</evidence>
<keyword evidence="3 10" id="KW-0812">Transmembrane</keyword>
<evidence type="ECO:0000256" key="9">
    <source>
        <dbReference type="ARBA" id="ARBA00023180"/>
    </source>
</evidence>
<evidence type="ECO:0000256" key="8">
    <source>
        <dbReference type="ARBA" id="ARBA00023170"/>
    </source>
</evidence>
<keyword evidence="5" id="KW-0677">Repeat</keyword>
<protein>
    <recommendedName>
        <fullName evidence="11">Leucine-rich repeat-containing N-terminal plant-type domain-containing protein</fullName>
    </recommendedName>
</protein>
<feature type="transmembrane region" description="Helical" evidence="10">
    <location>
        <begin position="455"/>
        <end position="477"/>
    </location>
</feature>
<dbReference type="Gene3D" id="3.80.10.10">
    <property type="entry name" value="Ribonuclease Inhibitor"/>
    <property type="match status" value="3"/>
</dbReference>
<accession>A5AI24</accession>
<evidence type="ECO:0000256" key="5">
    <source>
        <dbReference type="ARBA" id="ARBA00022737"/>
    </source>
</evidence>
<comment type="subcellular location">
    <subcellularLocation>
        <location evidence="1">Membrane</location>
        <topology evidence="1">Single-pass type I membrane protein</topology>
    </subcellularLocation>
</comment>
<dbReference type="PRINTS" id="PR00019">
    <property type="entry name" value="LEURICHRPT"/>
</dbReference>
<keyword evidence="9" id="KW-0325">Glycoprotein</keyword>
<feature type="transmembrane region" description="Helical" evidence="10">
    <location>
        <begin position="211"/>
        <end position="232"/>
    </location>
</feature>
<evidence type="ECO:0000256" key="7">
    <source>
        <dbReference type="ARBA" id="ARBA00023136"/>
    </source>
</evidence>
<keyword evidence="7 10" id="KW-0472">Membrane</keyword>
<name>A5AI24_VITVI</name>
<dbReference type="InterPro" id="IPR013210">
    <property type="entry name" value="LRR_N_plant-typ"/>
</dbReference>
<dbReference type="Pfam" id="PF08263">
    <property type="entry name" value="LRRNT_2"/>
    <property type="match status" value="1"/>
</dbReference>
<dbReference type="InterPro" id="IPR001611">
    <property type="entry name" value="Leu-rich_rpt"/>
</dbReference>
<evidence type="ECO:0000256" key="2">
    <source>
        <dbReference type="ARBA" id="ARBA00022614"/>
    </source>
</evidence>
<keyword evidence="4" id="KW-0732">Signal</keyword>
<proteinExistence type="predicted"/>
<dbReference type="SUPFAM" id="SSF52058">
    <property type="entry name" value="L domain-like"/>
    <property type="match status" value="1"/>
</dbReference>
<evidence type="ECO:0000256" key="1">
    <source>
        <dbReference type="ARBA" id="ARBA00004479"/>
    </source>
</evidence>
<feature type="domain" description="Leucine-rich repeat-containing N-terminal plant-type" evidence="11">
    <location>
        <begin position="34"/>
        <end position="70"/>
    </location>
</feature>
<evidence type="ECO:0000256" key="6">
    <source>
        <dbReference type="ARBA" id="ARBA00022989"/>
    </source>
</evidence>
<dbReference type="InterPro" id="IPR046956">
    <property type="entry name" value="RLP23-like"/>
</dbReference>
<evidence type="ECO:0000256" key="10">
    <source>
        <dbReference type="SAM" id="Phobius"/>
    </source>
</evidence>
<dbReference type="PANTHER" id="PTHR48063">
    <property type="entry name" value="LRR RECEPTOR-LIKE KINASE"/>
    <property type="match status" value="1"/>
</dbReference>
<gene>
    <name evidence="12" type="ORF">VITISV_031109</name>
</gene>
<evidence type="ECO:0000259" key="11">
    <source>
        <dbReference type="Pfam" id="PF08263"/>
    </source>
</evidence>